<proteinExistence type="inferred from homology"/>
<dbReference type="Pfam" id="PF00561">
    <property type="entry name" value="Abhydrolase_1"/>
    <property type="match status" value="1"/>
</dbReference>
<evidence type="ECO:0000256" key="1">
    <source>
        <dbReference type="ARBA" id="ARBA00022679"/>
    </source>
</evidence>
<evidence type="ECO:0000256" key="2">
    <source>
        <dbReference type="HAMAP-Rule" id="MF_00296"/>
    </source>
</evidence>
<dbReference type="AlphaFoldDB" id="A0A4Q9KNG2"/>
<keyword evidence="6" id="KW-1185">Reference proteome</keyword>
<evidence type="ECO:0000256" key="3">
    <source>
        <dbReference type="PIRSR" id="PIRSR000443-1"/>
    </source>
</evidence>
<feature type="binding site" evidence="2">
    <location>
        <position position="358"/>
    </location>
    <ligand>
        <name>substrate</name>
    </ligand>
</feature>
<dbReference type="OrthoDB" id="9800754at2"/>
<dbReference type="InterPro" id="IPR008220">
    <property type="entry name" value="HAT_MetX-like"/>
</dbReference>
<dbReference type="GO" id="GO:0005737">
    <property type="term" value="C:cytoplasm"/>
    <property type="evidence" value="ECO:0007669"/>
    <property type="project" value="UniProtKB-SubCell"/>
</dbReference>
<comment type="caution">
    <text evidence="2">Lacks conserved residue(s) required for the propagation of feature annotation.</text>
</comment>
<sequence>MGGELTVHHDPGSVGLVETRSVRLFTADAPLTLASGRTLGPIDVAYETYGTLNADGSNAVVICHALTGDAHAAGWHAGAKGPGWWDNLIGPGKPLDTDRFFVISSNLLGGCMGTTGPSTVNPETGNVYGLDFPLLAIQDFVEVHRALVRHLGVGRLLGVIGGSMGGMQALEWSLRYPDEVANAAIIAASSRLTAQNIAFSAVARRAIMDDPNFAGGHYADTGQSPDIGLSIARMMAHITYLSEDAFTEKFGRAPQNASRRPGFGVDFAVESYLGHQAEVFLERFDALSYLYLSRVMDYFDPFAAHELVARRRPVNYLVVSFDTDWRFSSAHSRRIVRRLESARYPVTFRDITSPWGHDSFLLVIDAYHDTLRAWFDRALEVGV</sequence>
<evidence type="ECO:0000313" key="5">
    <source>
        <dbReference type="EMBL" id="TBT96083.1"/>
    </source>
</evidence>
<dbReference type="SUPFAM" id="SSF53474">
    <property type="entry name" value="alpha/beta-Hydrolases"/>
    <property type="match status" value="1"/>
</dbReference>
<keyword evidence="2" id="KW-0963">Cytoplasm</keyword>
<dbReference type="InterPro" id="IPR000073">
    <property type="entry name" value="AB_hydrolase_1"/>
</dbReference>
<dbReference type="PIRSF" id="PIRSF000443">
    <property type="entry name" value="Homoser_Ac_trans"/>
    <property type="match status" value="1"/>
</dbReference>
<dbReference type="Gene3D" id="3.40.50.1820">
    <property type="entry name" value="alpha/beta hydrolase"/>
    <property type="match status" value="1"/>
</dbReference>
<dbReference type="EMBL" id="SDMR01000002">
    <property type="protein sequence ID" value="TBT96083.1"/>
    <property type="molecule type" value="Genomic_DNA"/>
</dbReference>
<dbReference type="EC" id="2.3.1.46" evidence="2"/>
<comment type="function">
    <text evidence="2">Transfers a succinyl group from succinyl-CoA to L-homoserine, forming succinyl-L-homoserine.</text>
</comment>
<keyword evidence="2 5" id="KW-0012">Acyltransferase</keyword>
<gene>
    <name evidence="2" type="primary">metXS</name>
    <name evidence="5" type="ORF">ET996_02895</name>
</gene>
<comment type="caution">
    <text evidence="5">The sequence shown here is derived from an EMBL/GenBank/DDBJ whole genome shotgun (WGS) entry which is preliminary data.</text>
</comment>
<protein>
    <recommendedName>
        <fullName evidence="2">Homoserine O-succinyltransferase</fullName>
        <shortName evidence="2">HST</shortName>
        <ecNumber evidence="2">2.3.1.46</ecNumber>
    </recommendedName>
    <alternativeName>
        <fullName evidence="2">Homoserine transsuccinylase</fullName>
        <shortName evidence="2">HTS</shortName>
    </alternativeName>
</protein>
<feature type="active site" description="Nucleophile" evidence="2 3">
    <location>
        <position position="163"/>
    </location>
</feature>
<evidence type="ECO:0000259" key="4">
    <source>
        <dbReference type="Pfam" id="PF00561"/>
    </source>
</evidence>
<keyword evidence="2" id="KW-0486">Methionine biosynthesis</keyword>
<dbReference type="NCBIfam" id="NF001209">
    <property type="entry name" value="PRK00175.1"/>
    <property type="match status" value="1"/>
</dbReference>
<dbReference type="GO" id="GO:0008899">
    <property type="term" value="F:homoserine O-succinyltransferase activity"/>
    <property type="evidence" value="ECO:0007669"/>
    <property type="project" value="UniProtKB-UniRule"/>
</dbReference>
<organism evidence="5 6">
    <name type="scientific">Propioniciclava tarda</name>
    <dbReference type="NCBI Taxonomy" id="433330"/>
    <lineage>
        <taxon>Bacteria</taxon>
        <taxon>Bacillati</taxon>
        <taxon>Actinomycetota</taxon>
        <taxon>Actinomycetes</taxon>
        <taxon>Propionibacteriales</taxon>
        <taxon>Propionibacteriaceae</taxon>
        <taxon>Propioniciclava</taxon>
    </lineage>
</organism>
<dbReference type="GO" id="GO:0009092">
    <property type="term" value="P:homoserine metabolic process"/>
    <property type="evidence" value="ECO:0007669"/>
    <property type="project" value="TreeGrafter"/>
</dbReference>
<reference evidence="5 6" key="1">
    <citation type="submission" date="2019-01" db="EMBL/GenBank/DDBJ databases">
        <title>Lactibacter flavus gen. nov., sp. nov., a novel bacterium of the family Propionibacteriaceae isolated from raw milk and dairy products.</title>
        <authorList>
            <person name="Huptas C."/>
            <person name="Wenning M."/>
            <person name="Breitenwieser F."/>
            <person name="Doll E."/>
            <person name="Von Neubeck M."/>
            <person name="Busse H.-J."/>
            <person name="Scherer S."/>
        </authorList>
    </citation>
    <scope>NUCLEOTIDE SEQUENCE [LARGE SCALE GENOMIC DNA]</scope>
    <source>
        <strain evidence="6">DSM 22130 / JCM 15804 / WR061</strain>
    </source>
</reference>
<dbReference type="InterPro" id="IPR029058">
    <property type="entry name" value="AB_hydrolase_fold"/>
</dbReference>
<name>A0A4Q9KNG2_PROTD</name>
<evidence type="ECO:0000313" key="6">
    <source>
        <dbReference type="Proteomes" id="UP000291933"/>
    </source>
</evidence>
<comment type="catalytic activity">
    <reaction evidence="2">
        <text>L-homoserine + succinyl-CoA = O-succinyl-L-homoserine + CoA</text>
        <dbReference type="Rhea" id="RHEA:22008"/>
        <dbReference type="ChEBI" id="CHEBI:57287"/>
        <dbReference type="ChEBI" id="CHEBI:57292"/>
        <dbReference type="ChEBI" id="CHEBI:57476"/>
        <dbReference type="ChEBI" id="CHEBI:57661"/>
        <dbReference type="EC" id="2.3.1.46"/>
    </reaction>
</comment>
<dbReference type="GO" id="GO:0009086">
    <property type="term" value="P:methionine biosynthetic process"/>
    <property type="evidence" value="ECO:0007669"/>
    <property type="project" value="UniProtKB-UniRule"/>
</dbReference>
<feature type="active site" evidence="2 3">
    <location>
        <position position="324"/>
    </location>
</feature>
<feature type="domain" description="AB hydrolase-1" evidence="4">
    <location>
        <begin position="58"/>
        <end position="361"/>
    </location>
</feature>
<comment type="subunit">
    <text evidence="2">Homodimer.</text>
</comment>
<comment type="similarity">
    <text evidence="2">Belongs to the AB hydrolase superfamily. MetX family.</text>
</comment>
<dbReference type="UniPathway" id="UPA00051">
    <property type="reaction ID" value="UER00075"/>
</dbReference>
<dbReference type="Proteomes" id="UP000291933">
    <property type="component" value="Unassembled WGS sequence"/>
</dbReference>
<dbReference type="PANTHER" id="PTHR32268">
    <property type="entry name" value="HOMOSERINE O-ACETYLTRANSFERASE"/>
    <property type="match status" value="1"/>
</dbReference>
<dbReference type="Gene3D" id="1.10.1740.110">
    <property type="match status" value="1"/>
</dbReference>
<dbReference type="HAMAP" id="MF_00296">
    <property type="entry name" value="MetX_acyltransf"/>
    <property type="match status" value="1"/>
</dbReference>
<dbReference type="PANTHER" id="PTHR32268:SF11">
    <property type="entry name" value="HOMOSERINE O-ACETYLTRANSFERASE"/>
    <property type="match status" value="1"/>
</dbReference>
<keyword evidence="1 2" id="KW-0808">Transferase</keyword>
<dbReference type="GO" id="GO:0004414">
    <property type="term" value="F:homoserine O-acetyltransferase activity"/>
    <property type="evidence" value="ECO:0007669"/>
    <property type="project" value="TreeGrafter"/>
</dbReference>
<accession>A0A4Q9KNG2</accession>
<comment type="pathway">
    <text evidence="2">Amino-acid biosynthesis; L-methionine biosynthesis via de novo pathway; O-succinyl-L-homoserine from L-homoserine: step 1/1.</text>
</comment>
<dbReference type="NCBIfam" id="TIGR01392">
    <property type="entry name" value="homoserO_Ac_trn"/>
    <property type="match status" value="1"/>
</dbReference>
<comment type="subcellular location">
    <subcellularLocation>
        <location evidence="2">Cytoplasm</location>
    </subcellularLocation>
</comment>
<feature type="site" description="Important for acyl-CoA specificity" evidence="2">
    <location>
        <position position="326"/>
    </location>
</feature>
<feature type="binding site" evidence="2">
    <location>
        <position position="233"/>
    </location>
    <ligand>
        <name>substrate</name>
    </ligand>
</feature>
<feature type="active site" evidence="2 3">
    <location>
        <position position="357"/>
    </location>
</feature>
<keyword evidence="2" id="KW-0028">Amino-acid biosynthesis</keyword>